<comment type="similarity">
    <text evidence="8">In the N-terminal section; belongs to the long-chain O-acyltransferase family.</text>
</comment>
<evidence type="ECO:0000256" key="4">
    <source>
        <dbReference type="ARBA" id="ARBA00005189"/>
    </source>
</evidence>
<evidence type="ECO:0000256" key="2">
    <source>
        <dbReference type="ARBA" id="ARBA00004586"/>
    </source>
</evidence>
<sequence>MASTPPPLRPIDTSRANTTPAAPANNSREKHDGRNQHHAAVLEGAAAAEEEPASPATRLFHTRNLNCYIIAVLGCSTKIDVEVVKKGLESTLVNHPRFSSTLSEDKRSGKKRWVRGKVDVEKHVICPELEPADMEATAADMLVENYTSSLTTKEMDMSKPLWDIHILNVKTSEANSTGILRMHHSLGDGISLISLFLACTRKTSDPDALPTIPTAARRRPGFGFLLGSPFLFLMLVVNTVVDMLLFLATLLFLKDTHTPLKGGGIIIKKSHTTDSCGGRAADLPGRRLVHRTISLDDIKLIKNALNVTVNDVLMGILQAGMSRYLNRKYGKQKWSESNDNKNNLPKSVRLRGAVIFNIRPSAGIKALAEMMEKKSKAKWGNKIGYALTPLFIGLQENPLGYIYKAKAIIDRKKLSLESRLSFSAAHLIVKLFGIECLKRETMADVVQHSEAYPSNMV</sequence>
<protein>
    <submittedName>
        <fullName evidence="15">Uncharacterized protein</fullName>
    </submittedName>
</protein>
<keyword evidence="6" id="KW-0256">Endoplasmic reticulum</keyword>
<dbReference type="GO" id="GO:0005886">
    <property type="term" value="C:plasma membrane"/>
    <property type="evidence" value="ECO:0007669"/>
    <property type="project" value="UniProtKB-SubCell"/>
</dbReference>
<dbReference type="GO" id="GO:0047196">
    <property type="term" value="F:long-chain-alcohol O-fatty-acyltransferase activity"/>
    <property type="evidence" value="ECO:0007669"/>
    <property type="project" value="UniProtKB-EC"/>
</dbReference>
<comment type="catalytic activity">
    <reaction evidence="10">
        <text>an acyl-CoA + a 1,2-diacyl-sn-glycerol = a triacyl-sn-glycerol + CoA</text>
        <dbReference type="Rhea" id="RHEA:10868"/>
        <dbReference type="ChEBI" id="CHEBI:17815"/>
        <dbReference type="ChEBI" id="CHEBI:57287"/>
        <dbReference type="ChEBI" id="CHEBI:58342"/>
        <dbReference type="ChEBI" id="CHEBI:64615"/>
        <dbReference type="EC" id="2.3.1.20"/>
    </reaction>
</comment>
<evidence type="ECO:0000256" key="7">
    <source>
        <dbReference type="ARBA" id="ARBA00023315"/>
    </source>
</evidence>
<keyword evidence="12" id="KW-0472">Membrane</keyword>
<dbReference type="Pfam" id="PF06974">
    <property type="entry name" value="WS_DGAT_C"/>
    <property type="match status" value="1"/>
</dbReference>
<evidence type="ECO:0000256" key="9">
    <source>
        <dbReference type="ARBA" id="ARBA00047604"/>
    </source>
</evidence>
<evidence type="ECO:0000259" key="14">
    <source>
        <dbReference type="Pfam" id="PF06974"/>
    </source>
</evidence>
<keyword evidence="12" id="KW-1133">Transmembrane helix</keyword>
<dbReference type="GO" id="GO:0004144">
    <property type="term" value="F:diacylglycerol O-acyltransferase activity"/>
    <property type="evidence" value="ECO:0007669"/>
    <property type="project" value="UniProtKB-EC"/>
</dbReference>
<feature type="domain" description="O-acyltransferase WSD1-like N-terminal" evidence="13">
    <location>
        <begin position="90"/>
        <end position="312"/>
    </location>
</feature>
<evidence type="ECO:0000313" key="16">
    <source>
        <dbReference type="Proteomes" id="UP000595140"/>
    </source>
</evidence>
<feature type="domain" description="O-acyltransferase WSD1 C-terminal" evidence="14">
    <location>
        <begin position="379"/>
        <end position="457"/>
    </location>
</feature>
<gene>
    <name evidence="15" type="ORF">CCAM_LOCUS41019</name>
</gene>
<dbReference type="GO" id="GO:0005789">
    <property type="term" value="C:endoplasmic reticulum membrane"/>
    <property type="evidence" value="ECO:0007669"/>
    <property type="project" value="UniProtKB-SubCell"/>
</dbReference>
<name>A0A484NEA3_9ASTE</name>
<dbReference type="SUPFAM" id="SSF52777">
    <property type="entry name" value="CoA-dependent acyltransferases"/>
    <property type="match status" value="1"/>
</dbReference>
<evidence type="ECO:0000256" key="8">
    <source>
        <dbReference type="ARBA" id="ARBA00024360"/>
    </source>
</evidence>
<dbReference type="GO" id="GO:0019432">
    <property type="term" value="P:triglyceride biosynthetic process"/>
    <property type="evidence" value="ECO:0007669"/>
    <property type="project" value="UniProtKB-UniPathway"/>
</dbReference>
<keyword evidence="7" id="KW-0012">Acyltransferase</keyword>
<evidence type="ECO:0000259" key="13">
    <source>
        <dbReference type="Pfam" id="PF03007"/>
    </source>
</evidence>
<dbReference type="EMBL" id="OOIL02006652">
    <property type="protein sequence ID" value="VFQ99243.1"/>
    <property type="molecule type" value="Genomic_DNA"/>
</dbReference>
<dbReference type="InterPro" id="IPR004255">
    <property type="entry name" value="O-acyltransferase_WSD1_N"/>
</dbReference>
<comment type="pathway">
    <text evidence="4">Lipid metabolism.</text>
</comment>
<evidence type="ECO:0000256" key="11">
    <source>
        <dbReference type="SAM" id="MobiDB-lite"/>
    </source>
</evidence>
<dbReference type="UniPathway" id="UPA00282"/>
<dbReference type="AlphaFoldDB" id="A0A484NEA3"/>
<keyword evidence="16" id="KW-1185">Reference proteome</keyword>
<proteinExistence type="inferred from homology"/>
<keyword evidence="5" id="KW-0808">Transferase</keyword>
<reference evidence="15 16" key="1">
    <citation type="submission" date="2018-04" db="EMBL/GenBank/DDBJ databases">
        <authorList>
            <person name="Vogel A."/>
        </authorList>
    </citation>
    <scope>NUCLEOTIDE SEQUENCE [LARGE SCALE GENOMIC DNA]</scope>
</reference>
<evidence type="ECO:0000256" key="10">
    <source>
        <dbReference type="ARBA" id="ARBA00048109"/>
    </source>
</evidence>
<dbReference type="OrthoDB" id="619536at2759"/>
<organism evidence="15 16">
    <name type="scientific">Cuscuta campestris</name>
    <dbReference type="NCBI Taxonomy" id="132261"/>
    <lineage>
        <taxon>Eukaryota</taxon>
        <taxon>Viridiplantae</taxon>
        <taxon>Streptophyta</taxon>
        <taxon>Embryophyta</taxon>
        <taxon>Tracheophyta</taxon>
        <taxon>Spermatophyta</taxon>
        <taxon>Magnoliopsida</taxon>
        <taxon>eudicotyledons</taxon>
        <taxon>Gunneridae</taxon>
        <taxon>Pentapetalae</taxon>
        <taxon>asterids</taxon>
        <taxon>lamiids</taxon>
        <taxon>Solanales</taxon>
        <taxon>Convolvulaceae</taxon>
        <taxon>Cuscuteae</taxon>
        <taxon>Cuscuta</taxon>
        <taxon>Cuscuta subgen. Grammica</taxon>
        <taxon>Cuscuta sect. Cleistogrammica</taxon>
    </lineage>
</organism>
<evidence type="ECO:0000256" key="12">
    <source>
        <dbReference type="SAM" id="Phobius"/>
    </source>
</evidence>
<keyword evidence="12" id="KW-0812">Transmembrane</keyword>
<feature type="region of interest" description="Disordered" evidence="11">
    <location>
        <begin position="1"/>
        <end position="37"/>
    </location>
</feature>
<comment type="catalytic activity">
    <reaction evidence="9">
        <text>a long chain fatty alcohol + a fatty acyl-CoA = a long-chain alcohol wax ester + CoA</text>
        <dbReference type="Rhea" id="RHEA:38443"/>
        <dbReference type="ChEBI" id="CHEBI:17135"/>
        <dbReference type="ChEBI" id="CHEBI:57287"/>
        <dbReference type="ChEBI" id="CHEBI:77636"/>
        <dbReference type="ChEBI" id="CHEBI:235323"/>
        <dbReference type="EC" id="2.3.1.75"/>
    </reaction>
</comment>
<dbReference type="Pfam" id="PF03007">
    <property type="entry name" value="WS_DGAT_cat"/>
    <property type="match status" value="1"/>
</dbReference>
<comment type="pathway">
    <text evidence="3">Glycerolipid metabolism; triacylglycerol biosynthesis.</text>
</comment>
<comment type="subcellular location">
    <subcellularLocation>
        <location evidence="1">Cell membrane</location>
        <topology evidence="1">Single-pass membrane protein</topology>
    </subcellularLocation>
    <subcellularLocation>
        <location evidence="2">Endoplasmic reticulum membrane</location>
    </subcellularLocation>
</comment>
<feature type="compositionally biased region" description="Low complexity" evidence="11">
    <location>
        <begin position="13"/>
        <end position="26"/>
    </location>
</feature>
<evidence type="ECO:0000256" key="5">
    <source>
        <dbReference type="ARBA" id="ARBA00022679"/>
    </source>
</evidence>
<accession>A0A484NEA3</accession>
<dbReference type="PANTHER" id="PTHR31650">
    <property type="entry name" value="O-ACYLTRANSFERASE (WSD1-LIKE) FAMILY PROTEIN"/>
    <property type="match status" value="1"/>
</dbReference>
<evidence type="ECO:0000256" key="1">
    <source>
        <dbReference type="ARBA" id="ARBA00004162"/>
    </source>
</evidence>
<dbReference type="PANTHER" id="PTHR31650:SF1">
    <property type="entry name" value="WAX ESTER SYNTHASE_DIACYLGLYCEROL ACYLTRANSFERASE 4-RELATED"/>
    <property type="match status" value="1"/>
</dbReference>
<evidence type="ECO:0000256" key="3">
    <source>
        <dbReference type="ARBA" id="ARBA00004771"/>
    </source>
</evidence>
<dbReference type="InterPro" id="IPR009721">
    <property type="entry name" value="O-acyltransferase_WSD1_C"/>
</dbReference>
<evidence type="ECO:0000313" key="15">
    <source>
        <dbReference type="EMBL" id="VFQ99243.1"/>
    </source>
</evidence>
<dbReference type="Gene3D" id="3.30.559.10">
    <property type="entry name" value="Chloramphenicol acetyltransferase-like domain"/>
    <property type="match status" value="1"/>
</dbReference>
<dbReference type="Proteomes" id="UP000595140">
    <property type="component" value="Unassembled WGS sequence"/>
</dbReference>
<dbReference type="InterPro" id="IPR045034">
    <property type="entry name" value="O-acyltransferase_WSD1-like"/>
</dbReference>
<feature type="transmembrane region" description="Helical" evidence="12">
    <location>
        <begin position="230"/>
        <end position="253"/>
    </location>
</feature>
<dbReference type="InterPro" id="IPR023213">
    <property type="entry name" value="CAT-like_dom_sf"/>
</dbReference>
<evidence type="ECO:0000256" key="6">
    <source>
        <dbReference type="ARBA" id="ARBA00022824"/>
    </source>
</evidence>